<evidence type="ECO:0000256" key="5">
    <source>
        <dbReference type="ARBA" id="ARBA00022989"/>
    </source>
</evidence>
<keyword evidence="7 9" id="KW-0472">Membrane</keyword>
<feature type="domain" description="Wax synthase" evidence="10">
    <location>
        <begin position="133"/>
        <end position="219"/>
    </location>
</feature>
<dbReference type="EMBL" id="OU466859">
    <property type="protein sequence ID" value="CAH2051643.1"/>
    <property type="molecule type" value="Genomic_DNA"/>
</dbReference>
<reference evidence="11 12" key="1">
    <citation type="submission" date="2022-03" db="EMBL/GenBank/DDBJ databases">
        <authorList>
            <person name="Nunn A."/>
            <person name="Chopra R."/>
            <person name="Nunn A."/>
            <person name="Contreras Garrido A."/>
        </authorList>
    </citation>
    <scope>NUCLEOTIDE SEQUENCE [LARGE SCALE GENOMIC DNA]</scope>
</reference>
<evidence type="ECO:0000313" key="11">
    <source>
        <dbReference type="EMBL" id="CAH2051643.1"/>
    </source>
</evidence>
<feature type="transmembrane region" description="Helical" evidence="9">
    <location>
        <begin position="36"/>
        <end position="57"/>
    </location>
</feature>
<name>A0AAU9S0C1_THLAR</name>
<dbReference type="PANTHER" id="PTHR31595:SF70">
    <property type="entry name" value="LONG-CHAIN-ALCOHOL O-FATTY-ACYLTRANSFERASE 3-RELATED"/>
    <property type="match status" value="1"/>
</dbReference>
<proteinExistence type="inferred from homology"/>
<feature type="transmembrane region" description="Helical" evidence="9">
    <location>
        <begin position="181"/>
        <end position="202"/>
    </location>
</feature>
<dbReference type="InterPro" id="IPR032805">
    <property type="entry name" value="Wax_synthase_dom"/>
</dbReference>
<evidence type="ECO:0000256" key="8">
    <source>
        <dbReference type="ARBA" id="ARBA00023315"/>
    </source>
</evidence>
<evidence type="ECO:0000256" key="1">
    <source>
        <dbReference type="ARBA" id="ARBA00004141"/>
    </source>
</evidence>
<accession>A0AAU9S0C1</accession>
<evidence type="ECO:0000256" key="4">
    <source>
        <dbReference type="ARBA" id="ARBA00022692"/>
    </source>
</evidence>
<dbReference type="Pfam" id="PF13813">
    <property type="entry name" value="MBOAT_2"/>
    <property type="match status" value="1"/>
</dbReference>
<feature type="transmembrane region" description="Helical" evidence="9">
    <location>
        <begin position="69"/>
        <end position="87"/>
    </location>
</feature>
<dbReference type="InterPro" id="IPR044851">
    <property type="entry name" value="Wax_synthase"/>
</dbReference>
<keyword evidence="5 9" id="KW-1133">Transmembrane helix</keyword>
<organism evidence="11 12">
    <name type="scientific">Thlaspi arvense</name>
    <name type="common">Field penny-cress</name>
    <dbReference type="NCBI Taxonomy" id="13288"/>
    <lineage>
        <taxon>Eukaryota</taxon>
        <taxon>Viridiplantae</taxon>
        <taxon>Streptophyta</taxon>
        <taxon>Embryophyta</taxon>
        <taxon>Tracheophyta</taxon>
        <taxon>Spermatophyta</taxon>
        <taxon>Magnoliopsida</taxon>
        <taxon>eudicotyledons</taxon>
        <taxon>Gunneridae</taxon>
        <taxon>Pentapetalae</taxon>
        <taxon>rosids</taxon>
        <taxon>malvids</taxon>
        <taxon>Brassicales</taxon>
        <taxon>Brassicaceae</taxon>
        <taxon>Thlaspideae</taxon>
        <taxon>Thlaspi</taxon>
    </lineage>
</organism>
<dbReference type="GO" id="GO:0008374">
    <property type="term" value="F:O-acyltransferase activity"/>
    <property type="evidence" value="ECO:0007669"/>
    <property type="project" value="InterPro"/>
</dbReference>
<keyword evidence="8" id="KW-0012">Acyltransferase</keyword>
<comment type="subcellular location">
    <subcellularLocation>
        <location evidence="1">Membrane</location>
        <topology evidence="1">Multi-pass membrane protein</topology>
    </subcellularLocation>
</comment>
<dbReference type="PANTHER" id="PTHR31595">
    <property type="entry name" value="LONG-CHAIN-ALCOHOL O-FATTY-ACYLTRANSFERASE 3-RELATED"/>
    <property type="match status" value="1"/>
</dbReference>
<evidence type="ECO:0000259" key="10">
    <source>
        <dbReference type="Pfam" id="PF13813"/>
    </source>
</evidence>
<evidence type="ECO:0000256" key="2">
    <source>
        <dbReference type="ARBA" id="ARBA00007282"/>
    </source>
</evidence>
<keyword evidence="3" id="KW-0808">Transferase</keyword>
<gene>
    <name evidence="11" type="ORF">TAV2_LOCUS9017</name>
</gene>
<dbReference type="Proteomes" id="UP000836841">
    <property type="component" value="Chromosome 3"/>
</dbReference>
<dbReference type="PIRSF" id="PIRSF037006">
    <property type="entry name" value="Wax_synthase"/>
    <property type="match status" value="1"/>
</dbReference>
<comment type="similarity">
    <text evidence="2">Belongs to the wax synthase family.</text>
</comment>
<feature type="transmembrane region" description="Helical" evidence="9">
    <location>
        <begin position="246"/>
        <end position="264"/>
    </location>
</feature>
<evidence type="ECO:0000256" key="6">
    <source>
        <dbReference type="ARBA" id="ARBA00023098"/>
    </source>
</evidence>
<keyword evidence="4 9" id="KW-0812">Transmembrane</keyword>
<feature type="transmembrane region" description="Helical" evidence="9">
    <location>
        <begin position="214"/>
        <end position="231"/>
    </location>
</feature>
<evidence type="ECO:0000256" key="3">
    <source>
        <dbReference type="ARBA" id="ARBA00022679"/>
    </source>
</evidence>
<feature type="transmembrane region" description="Helical" evidence="9">
    <location>
        <begin position="107"/>
        <end position="132"/>
    </location>
</feature>
<keyword evidence="6" id="KW-0443">Lipid metabolism</keyword>
<evidence type="ECO:0000313" key="12">
    <source>
        <dbReference type="Proteomes" id="UP000836841"/>
    </source>
</evidence>
<evidence type="ECO:0000256" key="9">
    <source>
        <dbReference type="SAM" id="Phobius"/>
    </source>
</evidence>
<dbReference type="AlphaFoldDB" id="A0AAU9S0C1"/>
<sequence>MFLVLPLCFSSVIFCAFTVFFLSVASLKLVQFSFDLGPLFPIPSTLFRFICFTCLPIKLQKKPKPQKDFPKWLFAIKVAITFLVVLIHEFDYIQYLPPVLLLGLYPLQIYLGLETIVVPLQFLLTITLGCDLEPLFNEPYLATSLQDFWGRRWNLMVTDILRSTVYSPARSLCEWFVNPEVASIIGVLATFIYSGLGHEVLYFGLTRELPSGEVTLFFLLHGVCVVVEVWVKKKTFVGRWPVKPAVSRLVTVGFVCVTSGWLFFPQLKRGKVMERSVKEALLLVDFFKSKFFCFLGDIMDHGNMMLSFQNADHHNYY</sequence>
<protein>
    <recommendedName>
        <fullName evidence="10">Wax synthase domain-containing protein</fullName>
    </recommendedName>
</protein>
<evidence type="ECO:0000256" key="7">
    <source>
        <dbReference type="ARBA" id="ARBA00023136"/>
    </source>
</evidence>
<dbReference type="GO" id="GO:0006629">
    <property type="term" value="P:lipid metabolic process"/>
    <property type="evidence" value="ECO:0007669"/>
    <property type="project" value="UniProtKB-KW"/>
</dbReference>
<dbReference type="GO" id="GO:0016020">
    <property type="term" value="C:membrane"/>
    <property type="evidence" value="ECO:0007669"/>
    <property type="project" value="UniProtKB-SubCell"/>
</dbReference>
<keyword evidence="12" id="KW-1185">Reference proteome</keyword>
<dbReference type="InterPro" id="IPR017088">
    <property type="entry name" value="Wax_synthase_Magnoliopsida"/>
</dbReference>